<keyword evidence="3" id="KW-0804">Transcription</keyword>
<evidence type="ECO:0000313" key="6">
    <source>
        <dbReference type="Proteomes" id="UP001165962"/>
    </source>
</evidence>
<dbReference type="Gene3D" id="1.10.10.10">
    <property type="entry name" value="Winged helix-like DNA-binding domain superfamily/Winged helix DNA-binding domain"/>
    <property type="match status" value="1"/>
</dbReference>
<name>A0ABX0J770_9BACL</name>
<dbReference type="PANTHER" id="PTHR33204">
    <property type="entry name" value="TRANSCRIPTIONAL REGULATOR, MARR FAMILY"/>
    <property type="match status" value="1"/>
</dbReference>
<protein>
    <submittedName>
        <fullName evidence="5">Helix-turn-helix transcriptional regulator</fullName>
    </submittedName>
</protein>
<evidence type="ECO:0000259" key="4">
    <source>
        <dbReference type="PROSITE" id="PS51118"/>
    </source>
</evidence>
<dbReference type="Proteomes" id="UP001165962">
    <property type="component" value="Unassembled WGS sequence"/>
</dbReference>
<evidence type="ECO:0000256" key="3">
    <source>
        <dbReference type="ARBA" id="ARBA00023163"/>
    </source>
</evidence>
<evidence type="ECO:0000256" key="1">
    <source>
        <dbReference type="ARBA" id="ARBA00023015"/>
    </source>
</evidence>
<comment type="caution">
    <text evidence="5">The sequence shown here is derived from an EMBL/GenBank/DDBJ whole genome shotgun (WGS) entry which is preliminary data.</text>
</comment>
<reference evidence="5" key="1">
    <citation type="submission" date="2020-03" db="EMBL/GenBank/DDBJ databases">
        <title>Draft sequencing of Paenibacilllus sp. S3N08.</title>
        <authorList>
            <person name="Kim D.-U."/>
        </authorList>
    </citation>
    <scope>NUCLEOTIDE SEQUENCE</scope>
    <source>
        <strain evidence="5">S3N08</strain>
    </source>
</reference>
<gene>
    <name evidence="5" type="ORF">G9U52_18390</name>
</gene>
<dbReference type="Pfam" id="PF01638">
    <property type="entry name" value="HxlR"/>
    <property type="match status" value="1"/>
</dbReference>
<dbReference type="SUPFAM" id="SSF46785">
    <property type="entry name" value="Winged helix' DNA-binding domain"/>
    <property type="match status" value="1"/>
</dbReference>
<dbReference type="InterPro" id="IPR011991">
    <property type="entry name" value="ArsR-like_HTH"/>
</dbReference>
<keyword evidence="6" id="KW-1185">Reference proteome</keyword>
<dbReference type="EMBL" id="JAAOIW010000006">
    <property type="protein sequence ID" value="NHN31808.1"/>
    <property type="molecule type" value="Genomic_DNA"/>
</dbReference>
<dbReference type="PANTHER" id="PTHR33204:SF1">
    <property type="entry name" value="TRANSCRIPTIONAL REGULATOR, MARR FAMILY"/>
    <property type="match status" value="1"/>
</dbReference>
<dbReference type="InterPro" id="IPR036388">
    <property type="entry name" value="WH-like_DNA-bd_sf"/>
</dbReference>
<accession>A0ABX0J770</accession>
<dbReference type="CDD" id="cd00090">
    <property type="entry name" value="HTH_ARSR"/>
    <property type="match status" value="1"/>
</dbReference>
<evidence type="ECO:0000256" key="2">
    <source>
        <dbReference type="ARBA" id="ARBA00023125"/>
    </source>
</evidence>
<feature type="domain" description="HTH hxlR-type" evidence="4">
    <location>
        <begin position="7"/>
        <end position="106"/>
    </location>
</feature>
<keyword evidence="1" id="KW-0805">Transcription regulation</keyword>
<dbReference type="InterPro" id="IPR002577">
    <property type="entry name" value="HTH_HxlR"/>
</dbReference>
<sequence length="124" mass="13689">MNQSQMCPRFEKAIEILSKRWTAFILFQLLSGPKRFVGIESSITNLSGKVLSERLKELEAEGLIQRSVYPETPVRIEYSLTDKGAALAPVFSVIASWATEWLPTTAPIPGPECETLLSETTSGS</sequence>
<evidence type="ECO:0000313" key="5">
    <source>
        <dbReference type="EMBL" id="NHN31808.1"/>
    </source>
</evidence>
<proteinExistence type="predicted"/>
<dbReference type="RefSeq" id="WP_166152254.1">
    <property type="nucleotide sequence ID" value="NZ_JAAOIW010000006.1"/>
</dbReference>
<dbReference type="InterPro" id="IPR036390">
    <property type="entry name" value="WH_DNA-bd_sf"/>
</dbReference>
<organism evidence="5 6">
    <name type="scientific">Paenibacillus agricola</name>
    <dbReference type="NCBI Taxonomy" id="2716264"/>
    <lineage>
        <taxon>Bacteria</taxon>
        <taxon>Bacillati</taxon>
        <taxon>Bacillota</taxon>
        <taxon>Bacilli</taxon>
        <taxon>Bacillales</taxon>
        <taxon>Paenibacillaceae</taxon>
        <taxon>Paenibacillus</taxon>
    </lineage>
</organism>
<dbReference type="PROSITE" id="PS51118">
    <property type="entry name" value="HTH_HXLR"/>
    <property type="match status" value="1"/>
</dbReference>
<keyword evidence="2" id="KW-0238">DNA-binding</keyword>